<comment type="caution">
    <text evidence="1">The sequence shown here is derived from an EMBL/GenBank/DDBJ whole genome shotgun (WGS) entry which is preliminary data.</text>
</comment>
<dbReference type="InterPro" id="IPR036388">
    <property type="entry name" value="WH-like_DNA-bd_sf"/>
</dbReference>
<dbReference type="NCBIfam" id="TIGR00738">
    <property type="entry name" value="rrf2_super"/>
    <property type="match status" value="1"/>
</dbReference>
<gene>
    <name evidence="1" type="ORF">H8710_08825</name>
</gene>
<dbReference type="InterPro" id="IPR030489">
    <property type="entry name" value="TR_Rrf2-type_CS"/>
</dbReference>
<dbReference type="InterPro" id="IPR000944">
    <property type="entry name" value="Tscrpt_reg_Rrf2"/>
</dbReference>
<dbReference type="Pfam" id="PF02082">
    <property type="entry name" value="Rrf2"/>
    <property type="match status" value="1"/>
</dbReference>
<dbReference type="RefSeq" id="WP_249295159.1">
    <property type="nucleotide sequence ID" value="NZ_JACRSV010000002.1"/>
</dbReference>
<protein>
    <submittedName>
        <fullName evidence="1">Rrf2 family transcriptional regulator</fullName>
    </submittedName>
</protein>
<dbReference type="PANTHER" id="PTHR33221:SF2">
    <property type="entry name" value="TRANSCRIPTIONAL REGULATOR"/>
    <property type="match status" value="1"/>
</dbReference>
<dbReference type="Gene3D" id="1.10.10.10">
    <property type="entry name" value="Winged helix-like DNA-binding domain superfamily/Winged helix DNA-binding domain"/>
    <property type="match status" value="1"/>
</dbReference>
<dbReference type="AlphaFoldDB" id="A0A926E5N9"/>
<dbReference type="InterPro" id="IPR036390">
    <property type="entry name" value="WH_DNA-bd_sf"/>
</dbReference>
<dbReference type="EMBL" id="JACRSV010000002">
    <property type="protein sequence ID" value="MBC8560168.1"/>
    <property type="molecule type" value="Genomic_DNA"/>
</dbReference>
<keyword evidence="2" id="KW-1185">Reference proteome</keyword>
<evidence type="ECO:0000313" key="2">
    <source>
        <dbReference type="Proteomes" id="UP000610760"/>
    </source>
</evidence>
<dbReference type="PANTHER" id="PTHR33221">
    <property type="entry name" value="WINGED HELIX-TURN-HELIX TRANSCRIPTIONAL REGULATOR, RRF2 FAMILY"/>
    <property type="match status" value="1"/>
</dbReference>
<name>A0A926E5N9_9FIRM</name>
<proteinExistence type="predicted"/>
<dbReference type="PROSITE" id="PS01332">
    <property type="entry name" value="HTH_RRF2_1"/>
    <property type="match status" value="1"/>
</dbReference>
<dbReference type="GO" id="GO:0003700">
    <property type="term" value="F:DNA-binding transcription factor activity"/>
    <property type="evidence" value="ECO:0007669"/>
    <property type="project" value="TreeGrafter"/>
</dbReference>
<reference evidence="1" key="1">
    <citation type="submission" date="2020-08" db="EMBL/GenBank/DDBJ databases">
        <title>Genome public.</title>
        <authorList>
            <person name="Liu C."/>
            <person name="Sun Q."/>
        </authorList>
    </citation>
    <scope>NUCLEOTIDE SEQUENCE</scope>
    <source>
        <strain evidence="1">NSJ-33</strain>
    </source>
</reference>
<dbReference type="Proteomes" id="UP000610760">
    <property type="component" value="Unassembled WGS sequence"/>
</dbReference>
<evidence type="ECO:0000313" key="1">
    <source>
        <dbReference type="EMBL" id="MBC8560168.1"/>
    </source>
</evidence>
<sequence>MHITLESDYAIRIVTFLAQQGKRADAKLISENTEVSLRFALKILRKLVSGGIIRSYKGTTGGYELARGPEKISLADVIGVIEGPYYLSRCLRPDSVCPRSGERDCKVSRVFADISEDVHRKLTGATFDQLV</sequence>
<organism evidence="1 2">
    <name type="scientific">Fumia xinanensis</name>
    <dbReference type="NCBI Taxonomy" id="2763659"/>
    <lineage>
        <taxon>Bacteria</taxon>
        <taxon>Bacillati</taxon>
        <taxon>Bacillota</taxon>
        <taxon>Clostridia</taxon>
        <taxon>Eubacteriales</taxon>
        <taxon>Oscillospiraceae</taxon>
        <taxon>Fumia</taxon>
    </lineage>
</organism>
<dbReference type="SUPFAM" id="SSF46785">
    <property type="entry name" value="Winged helix' DNA-binding domain"/>
    <property type="match status" value="1"/>
</dbReference>
<dbReference type="PROSITE" id="PS51197">
    <property type="entry name" value="HTH_RRF2_2"/>
    <property type="match status" value="1"/>
</dbReference>
<dbReference type="GO" id="GO:0005829">
    <property type="term" value="C:cytosol"/>
    <property type="evidence" value="ECO:0007669"/>
    <property type="project" value="TreeGrafter"/>
</dbReference>
<accession>A0A926E5N9</accession>